<evidence type="ECO:0000313" key="2">
    <source>
        <dbReference type="EMBL" id="RKQ88329.1"/>
    </source>
</evidence>
<reference evidence="2 3" key="1">
    <citation type="submission" date="2018-10" db="EMBL/GenBank/DDBJ databases">
        <title>Genomic Encyclopedia of Archaeal and Bacterial Type Strains, Phase II (KMG-II): from individual species to whole genera.</title>
        <authorList>
            <person name="Goeker M."/>
        </authorList>
    </citation>
    <scope>NUCLEOTIDE SEQUENCE [LARGE SCALE GENOMIC DNA]</scope>
    <source>
        <strain evidence="2 3">DSM 14954</strain>
    </source>
</reference>
<comment type="caution">
    <text evidence="2">The sequence shown here is derived from an EMBL/GenBank/DDBJ whole genome shotgun (WGS) entry which is preliminary data.</text>
</comment>
<keyword evidence="2" id="KW-0560">Oxidoreductase</keyword>
<dbReference type="GO" id="GO:0051213">
    <property type="term" value="F:dioxygenase activity"/>
    <property type="evidence" value="ECO:0007669"/>
    <property type="project" value="UniProtKB-KW"/>
</dbReference>
<evidence type="ECO:0000259" key="1">
    <source>
        <dbReference type="PROSITE" id="PS51819"/>
    </source>
</evidence>
<dbReference type="OrthoDB" id="9792323at2"/>
<proteinExistence type="predicted"/>
<protein>
    <submittedName>
        <fullName evidence="2">Glyoxalase/bleomycin resistance protein/dioxygenase superfamily protein</fullName>
    </submittedName>
</protein>
<dbReference type="InterPro" id="IPR029068">
    <property type="entry name" value="Glyas_Bleomycin-R_OHBP_Dase"/>
</dbReference>
<dbReference type="SUPFAM" id="SSF54593">
    <property type="entry name" value="Glyoxalase/Bleomycin resistance protein/Dihydroxybiphenyl dioxygenase"/>
    <property type="match status" value="1"/>
</dbReference>
<dbReference type="PROSITE" id="PS51819">
    <property type="entry name" value="VOC"/>
    <property type="match status" value="1"/>
</dbReference>
<dbReference type="EMBL" id="RBIL01000002">
    <property type="protein sequence ID" value="RKQ88329.1"/>
    <property type="molecule type" value="Genomic_DNA"/>
</dbReference>
<feature type="domain" description="VOC" evidence="1">
    <location>
        <begin position="8"/>
        <end position="121"/>
    </location>
</feature>
<organism evidence="2 3">
    <name type="scientific">Solirubrobacter pauli</name>
    <dbReference type="NCBI Taxonomy" id="166793"/>
    <lineage>
        <taxon>Bacteria</taxon>
        <taxon>Bacillati</taxon>
        <taxon>Actinomycetota</taxon>
        <taxon>Thermoleophilia</taxon>
        <taxon>Solirubrobacterales</taxon>
        <taxon>Solirubrobacteraceae</taxon>
        <taxon>Solirubrobacter</taxon>
    </lineage>
</organism>
<name>A0A660L607_9ACTN</name>
<dbReference type="Gene3D" id="3.10.180.10">
    <property type="entry name" value="2,3-Dihydroxybiphenyl 1,2-Dioxygenase, domain 1"/>
    <property type="match status" value="1"/>
</dbReference>
<accession>A0A660L607</accession>
<keyword evidence="3" id="KW-1185">Reference proteome</keyword>
<dbReference type="InterPro" id="IPR037523">
    <property type="entry name" value="VOC_core"/>
</dbReference>
<dbReference type="Proteomes" id="UP000278962">
    <property type="component" value="Unassembled WGS sequence"/>
</dbReference>
<evidence type="ECO:0000313" key="3">
    <source>
        <dbReference type="Proteomes" id="UP000278962"/>
    </source>
</evidence>
<dbReference type="RefSeq" id="WP_121257754.1">
    <property type="nucleotide sequence ID" value="NZ_RBIL01000002.1"/>
</dbReference>
<dbReference type="AlphaFoldDB" id="A0A660L607"/>
<dbReference type="InterPro" id="IPR004360">
    <property type="entry name" value="Glyas_Fos-R_dOase_dom"/>
</dbReference>
<dbReference type="Pfam" id="PF00903">
    <property type="entry name" value="Glyoxalase"/>
    <property type="match status" value="1"/>
</dbReference>
<keyword evidence="2" id="KW-0223">Dioxygenase</keyword>
<gene>
    <name evidence="2" type="ORF">C8N24_6371</name>
</gene>
<sequence length="127" mass="13782">MSNPVISRVDFVPIPTQDGERATAFYAETLGLEQSAHTVDKPFSEFDLGGTTLSVWDPTTAGLEFNANTNAVALHTDDVKGMRELLEGRGVTFFGDTVDTGVCHMAFFADVDGNPLMLHGRYAPRES</sequence>